<evidence type="ECO:0000313" key="1">
    <source>
        <dbReference type="EMBL" id="AFU69730.1"/>
    </source>
</evidence>
<accession>K4IW86</accession>
<dbReference type="EMBL" id="CP003879">
    <property type="protein sequence ID" value="AFU69730.1"/>
    <property type="molecule type" value="Genomic_DNA"/>
</dbReference>
<gene>
    <name evidence="1" type="ordered locus">P700755_003060</name>
</gene>
<evidence type="ECO:0000313" key="2">
    <source>
        <dbReference type="Proteomes" id="UP000008514"/>
    </source>
</evidence>
<keyword evidence="2" id="KW-1185">Reference proteome</keyword>
<reference evidence="1" key="1">
    <citation type="submission" date="2006-03" db="EMBL/GenBank/DDBJ databases">
        <authorList>
            <person name="Bowman J."/>
            <person name="Ferriera S."/>
            <person name="Johnson J."/>
            <person name="Kravitz S."/>
            <person name="Halpern A."/>
            <person name="Remington K."/>
            <person name="Beeson K."/>
            <person name="Tran B."/>
            <person name="Rogers Y.-H."/>
            <person name="Friedman R."/>
            <person name="Venter J.C."/>
        </authorList>
    </citation>
    <scope>NUCLEOTIDE SEQUENCE [LARGE SCALE GENOMIC DNA]</scope>
    <source>
        <strain evidence="1">ATCC 700755</strain>
    </source>
</reference>
<dbReference type="HOGENOM" id="CLU_2976069_0_0_10"/>
<proteinExistence type="predicted"/>
<organism evidence="1 2">
    <name type="scientific">Psychroflexus torquis (strain ATCC 700755 / CIP 106069 / ACAM 623)</name>
    <dbReference type="NCBI Taxonomy" id="313595"/>
    <lineage>
        <taxon>Bacteria</taxon>
        <taxon>Pseudomonadati</taxon>
        <taxon>Bacteroidota</taxon>
        <taxon>Flavobacteriia</taxon>
        <taxon>Flavobacteriales</taxon>
        <taxon>Flavobacteriaceae</taxon>
        <taxon>Psychroflexus</taxon>
    </lineage>
</organism>
<sequence>MLVIFDFNQKINQSINQSKNNSIYSYGIINIIWYDKGLSYLGLKVMVVTVYKIRVFKT</sequence>
<name>K4IW86_PSYTT</name>
<protein>
    <submittedName>
        <fullName evidence="1">Uncharacterized protein</fullName>
    </submittedName>
</protein>
<dbReference type="KEGG" id="ptq:P700755_003060"/>
<reference evidence="1" key="2">
    <citation type="submission" date="2012-09" db="EMBL/GenBank/DDBJ databases">
        <title>The complete sequence of Psychroflexus torquis an extreme psychrophile from sea-ice that is stimulated by light.</title>
        <authorList>
            <person name="Feng S."/>
            <person name="Powell S.M."/>
            <person name="Bowman J.P."/>
        </authorList>
    </citation>
    <scope>NUCLEOTIDE SEQUENCE [LARGE SCALE GENOMIC DNA]</scope>
    <source>
        <strain evidence="1">ATCC 700755</strain>
    </source>
</reference>
<dbReference type="Proteomes" id="UP000008514">
    <property type="component" value="Chromosome"/>
</dbReference>
<dbReference type="AlphaFoldDB" id="K4IW86"/>